<gene>
    <name evidence="2" type="ORF">FSPOR_9131</name>
</gene>
<evidence type="ECO:0000313" key="3">
    <source>
        <dbReference type="Proteomes" id="UP000266152"/>
    </source>
</evidence>
<dbReference type="STRING" id="5514.A0A395RRX1"/>
<comment type="caution">
    <text evidence="2">The sequence shown here is derived from an EMBL/GenBank/DDBJ whole genome shotgun (WGS) entry which is preliminary data.</text>
</comment>
<dbReference type="EMBL" id="PXOF01000144">
    <property type="protein sequence ID" value="RGP62552.1"/>
    <property type="molecule type" value="Genomic_DNA"/>
</dbReference>
<keyword evidence="3" id="KW-1185">Reference proteome</keyword>
<reference evidence="2 3" key="1">
    <citation type="journal article" date="2018" name="PLoS Pathog.">
        <title>Evolution of structural diversity of trichothecenes, a family of toxins produced by plant pathogenic and entomopathogenic fungi.</title>
        <authorList>
            <person name="Proctor R.H."/>
            <person name="McCormick S.P."/>
            <person name="Kim H.S."/>
            <person name="Cardoza R.E."/>
            <person name="Stanley A.M."/>
            <person name="Lindo L."/>
            <person name="Kelly A."/>
            <person name="Brown D.W."/>
            <person name="Lee T."/>
            <person name="Vaughan M.M."/>
            <person name="Alexander N.J."/>
            <person name="Busman M."/>
            <person name="Gutierrez S."/>
        </authorList>
    </citation>
    <scope>NUCLEOTIDE SEQUENCE [LARGE SCALE GENOMIC DNA]</scope>
    <source>
        <strain evidence="2 3">NRRL 3299</strain>
    </source>
</reference>
<sequence length="463" mass="51987">MPIQDSLLSFIDDSSSTLDPVLASPLPSTVRSDRIDSTQNTATTNPSQPTATASTHHQHQNNEGNQIPTPARWNETVLSEQNSSERQTAMLRFRYQIAPWLDSNAPRSSFGPKIMTLAAEKSVIMDVIVWVAMRRSRGSTAPEGDFHLVQHLQHRLSLESTFTADVGRSLLALGNFFYTSPSEWANLHSDRPFREDRYQFFENQEEPLKTLDRFHFKAGLAASIVASRSPSSQSSVSLMDETLLSSNMSPCEIYDTCLLHLTACCQLIHNKIIPLLNSLTTIQSPTQESSSLVWATWSNLWARCVQWFRERPPDMVPLLESPEVDGHTATTNSPFTADVYSSAIAVQANLTVHYSSLLLLSYKPRLVKLSSTPHRLTSKSWHAQKLAKLALWNNFPDQWDPVVVATVVRIARDMTYPSQQEALLSCFQRIGDATKIPLQREIADLQQFWSSSRHSNAPTNLHS</sequence>
<evidence type="ECO:0000313" key="2">
    <source>
        <dbReference type="EMBL" id="RGP62552.1"/>
    </source>
</evidence>
<organism evidence="2 3">
    <name type="scientific">Fusarium sporotrichioides</name>
    <dbReference type="NCBI Taxonomy" id="5514"/>
    <lineage>
        <taxon>Eukaryota</taxon>
        <taxon>Fungi</taxon>
        <taxon>Dikarya</taxon>
        <taxon>Ascomycota</taxon>
        <taxon>Pezizomycotina</taxon>
        <taxon>Sordariomycetes</taxon>
        <taxon>Hypocreomycetidae</taxon>
        <taxon>Hypocreales</taxon>
        <taxon>Nectriaceae</taxon>
        <taxon>Fusarium</taxon>
    </lineage>
</organism>
<proteinExistence type="predicted"/>
<dbReference type="Proteomes" id="UP000266152">
    <property type="component" value="Unassembled WGS sequence"/>
</dbReference>
<feature type="region of interest" description="Disordered" evidence="1">
    <location>
        <begin position="23"/>
        <end position="70"/>
    </location>
</feature>
<name>A0A395RRX1_FUSSP</name>
<accession>A0A395RRX1</accession>
<evidence type="ECO:0000256" key="1">
    <source>
        <dbReference type="SAM" id="MobiDB-lite"/>
    </source>
</evidence>
<feature type="compositionally biased region" description="Polar residues" evidence="1">
    <location>
        <begin position="37"/>
        <end position="68"/>
    </location>
</feature>
<dbReference type="AlphaFoldDB" id="A0A395RRX1"/>
<protein>
    <submittedName>
        <fullName evidence="2">Uncharacterized protein</fullName>
    </submittedName>
</protein>